<dbReference type="OrthoDB" id="438179at2759"/>
<sequence length="168" mass="19316">MKATVGWEGKLNNFFLKSLDHVKALTAQQAPAKELLALCDQLRDVHLWNLGIYLEDRNNCQPALVRPLDKLLIKARAEQEAAHAAKAKAKLEQEAGEAERDKELRERAMVDPLLMFKTSEYLEWDKNGIPTVDAAGNVVSKNKHKKLVREWEKQKKRHEEWLVMQHTA</sequence>
<dbReference type="Proteomes" id="UP000236546">
    <property type="component" value="Unassembled WGS sequence"/>
</dbReference>
<proteinExistence type="predicted"/>
<comment type="caution">
    <text evidence="2">The sequence shown here is derived from an EMBL/GenBank/DDBJ whole genome shotgun (WGS) entry which is preliminary data.</text>
</comment>
<reference evidence="2 3" key="1">
    <citation type="submission" date="2017-02" db="EMBL/GenBank/DDBJ databases">
        <title>Genomes of Trichoderma spp. with biocontrol activity.</title>
        <authorList>
            <person name="Gardiner D."/>
            <person name="Kazan K."/>
            <person name="Vos C."/>
            <person name="Harvey P."/>
        </authorList>
    </citation>
    <scope>NUCLEOTIDE SEQUENCE [LARGE SCALE GENOMIC DNA]</scope>
    <source>
        <strain evidence="2 3">A5MH</strain>
    </source>
</reference>
<evidence type="ECO:0000256" key="1">
    <source>
        <dbReference type="SAM" id="Coils"/>
    </source>
</evidence>
<name>A0A2K0SYL5_9HYPO</name>
<evidence type="ECO:0000313" key="2">
    <source>
        <dbReference type="EMBL" id="PNP38367.1"/>
    </source>
</evidence>
<evidence type="ECO:0000313" key="3">
    <source>
        <dbReference type="Proteomes" id="UP000236546"/>
    </source>
</evidence>
<keyword evidence="1" id="KW-0175">Coiled coil</keyword>
<feature type="coiled-coil region" evidence="1">
    <location>
        <begin position="74"/>
        <end position="108"/>
    </location>
</feature>
<organism evidence="2 3">
    <name type="scientific">Trichoderma gamsii</name>
    <dbReference type="NCBI Taxonomy" id="398673"/>
    <lineage>
        <taxon>Eukaryota</taxon>
        <taxon>Fungi</taxon>
        <taxon>Dikarya</taxon>
        <taxon>Ascomycota</taxon>
        <taxon>Pezizomycotina</taxon>
        <taxon>Sordariomycetes</taxon>
        <taxon>Hypocreomycetidae</taxon>
        <taxon>Hypocreales</taxon>
        <taxon>Hypocreaceae</taxon>
        <taxon>Trichoderma</taxon>
    </lineage>
</organism>
<protein>
    <submittedName>
        <fullName evidence="2">Uncharacterized protein</fullName>
    </submittedName>
</protein>
<dbReference type="EMBL" id="MTYH01000105">
    <property type="protein sequence ID" value="PNP38367.1"/>
    <property type="molecule type" value="Genomic_DNA"/>
</dbReference>
<dbReference type="AlphaFoldDB" id="A0A2K0SYL5"/>
<gene>
    <name evidence="2" type="ORF">TGAMA5MH_09725</name>
</gene>
<accession>A0A2K0SYL5</accession>